<organism evidence="7 8">
    <name type="scientific">Vanrija pseudolonga</name>
    <dbReference type="NCBI Taxonomy" id="143232"/>
    <lineage>
        <taxon>Eukaryota</taxon>
        <taxon>Fungi</taxon>
        <taxon>Dikarya</taxon>
        <taxon>Basidiomycota</taxon>
        <taxon>Agaricomycotina</taxon>
        <taxon>Tremellomycetes</taxon>
        <taxon>Trichosporonales</taxon>
        <taxon>Trichosporonaceae</taxon>
        <taxon>Vanrija</taxon>
    </lineage>
</organism>
<evidence type="ECO:0000256" key="4">
    <source>
        <dbReference type="ARBA" id="ARBA00022840"/>
    </source>
</evidence>
<evidence type="ECO:0000313" key="7">
    <source>
        <dbReference type="EMBL" id="WOO81707.1"/>
    </source>
</evidence>
<keyword evidence="2 7" id="KW-0436">Ligase</keyword>
<dbReference type="RefSeq" id="XP_062627739.1">
    <property type="nucleotide sequence ID" value="XM_062771755.1"/>
</dbReference>
<keyword evidence="4" id="KW-0067">ATP-binding</keyword>
<dbReference type="GO" id="GO:0035336">
    <property type="term" value="P:long-chain fatty-acyl-CoA metabolic process"/>
    <property type="evidence" value="ECO:0007669"/>
    <property type="project" value="TreeGrafter"/>
</dbReference>
<dbReference type="Gene3D" id="3.40.50.12780">
    <property type="entry name" value="N-terminal domain of ligase-like"/>
    <property type="match status" value="1"/>
</dbReference>
<dbReference type="GO" id="GO:0005886">
    <property type="term" value="C:plasma membrane"/>
    <property type="evidence" value="ECO:0007669"/>
    <property type="project" value="TreeGrafter"/>
</dbReference>
<keyword evidence="8" id="KW-1185">Reference proteome</keyword>
<dbReference type="Proteomes" id="UP000827549">
    <property type="component" value="Chromosome 4"/>
</dbReference>
<dbReference type="AlphaFoldDB" id="A0AAF0Y995"/>
<dbReference type="GO" id="GO:0005783">
    <property type="term" value="C:endoplasmic reticulum"/>
    <property type="evidence" value="ECO:0007669"/>
    <property type="project" value="TreeGrafter"/>
</dbReference>
<evidence type="ECO:0000256" key="2">
    <source>
        <dbReference type="ARBA" id="ARBA00022598"/>
    </source>
</evidence>
<dbReference type="Pfam" id="PF00501">
    <property type="entry name" value="AMP-binding"/>
    <property type="match status" value="1"/>
</dbReference>
<feature type="compositionally biased region" description="Low complexity" evidence="5">
    <location>
        <begin position="742"/>
        <end position="774"/>
    </location>
</feature>
<evidence type="ECO:0000313" key="8">
    <source>
        <dbReference type="Proteomes" id="UP000827549"/>
    </source>
</evidence>
<evidence type="ECO:0000256" key="5">
    <source>
        <dbReference type="SAM" id="MobiDB-lite"/>
    </source>
</evidence>
<comment type="similarity">
    <text evidence="1">Belongs to the ATP-dependent AMP-binding enzyme family.</text>
</comment>
<sequence>MPARSIRGPRHSRPTDGKASWEVDADQPKPHDSTRARRAFCVTDLTSRPASNINTIHDIMLYAARVHGSKQGFGKRKVVARTEEIKILTRTDSSTSSKPSLRRPVELFTLSPYEWISYEQALQEVRDLGCGLRTIGVGDRREGQYFGIYAPTSRNWMFMAQACAFNGVPICTVYDTASTAAVAEAFNEARVPAIFTDASLLPHLLRQLARTPTLRAIVYDNVNGASEQEITAALSAIRNQYPGIQLHTIDAIRQLGREHALVMADRARRNDIFCLMYTSGGGGKPKGVLLTHGNVLAAAASIAILMKDVLVDQECYLAFLPAAHVIEFIVEMTFIFSGVPIAYGRIKTLSDANVKNCKGDIMEARPSVMIAVPTVWELLRKGIMGKVSSGLKKTVFNTAMKAKYAGQSKSIPGLAKLSDAMVFNRVKELTGGRLRTILNSGTPLSPSTQKFLSIALVQMIQAYGMTECGGVTIQHPNWRTFGSVGGPAPGCEIKLVDRLDVHPGYSSNDNPPRGEVYVRGPSVCAGYHNRELNRAAFTNDGWFLTGDIGQWNPDGTLTIIDRVKNHVPLAGGTGVALERLESIYKSCPLITNCCVVANPFHARPALVAVVHPANLPSFARKHGIPCYPHDIEVQCRNPRLVSLVLDVLNESARREGLRGVELLEALVLTADEWTSDLGLLTAAQKLIRPVIEDYYEDELNRMYTANGPEYYNQMKGNADLLRSVANRPRGSGPVFSPDGERTPTLSPASRSTSPPPSSIATQSPTLPSSMTLPSIPLPPSRAISTHSSSPHSTMAHPLLAMATKSAAELATADLAASLNPRSRKPSFI</sequence>
<keyword evidence="3" id="KW-0547">Nucleotide-binding</keyword>
<proteinExistence type="inferred from homology"/>
<accession>A0AAF0Y995</accession>
<feature type="compositionally biased region" description="Polar residues" evidence="5">
    <location>
        <begin position="782"/>
        <end position="792"/>
    </location>
</feature>
<evidence type="ECO:0000256" key="3">
    <source>
        <dbReference type="ARBA" id="ARBA00022741"/>
    </source>
</evidence>
<gene>
    <name evidence="7" type="primary">lcf2_2</name>
    <name evidence="7" type="ORF">LOC62_04G005227</name>
</gene>
<feature type="region of interest" description="Disordered" evidence="5">
    <location>
        <begin position="1"/>
        <end position="35"/>
    </location>
</feature>
<dbReference type="InterPro" id="IPR000873">
    <property type="entry name" value="AMP-dep_synth/lig_dom"/>
</dbReference>
<dbReference type="PANTHER" id="PTHR43272:SF83">
    <property type="entry name" value="ACYL-COA SYNTHETASE LONG-CHAIN, ISOFORM J"/>
    <property type="match status" value="1"/>
</dbReference>
<dbReference type="InterPro" id="IPR042099">
    <property type="entry name" value="ANL_N_sf"/>
</dbReference>
<dbReference type="GO" id="GO:0004467">
    <property type="term" value="F:long-chain fatty acid-CoA ligase activity"/>
    <property type="evidence" value="ECO:0007669"/>
    <property type="project" value="TreeGrafter"/>
</dbReference>
<name>A0AAF0Y995_9TREE</name>
<evidence type="ECO:0000256" key="1">
    <source>
        <dbReference type="ARBA" id="ARBA00006432"/>
    </source>
</evidence>
<dbReference type="EMBL" id="CP086717">
    <property type="protein sequence ID" value="WOO81707.1"/>
    <property type="molecule type" value="Genomic_DNA"/>
</dbReference>
<dbReference type="GeneID" id="87808456"/>
<evidence type="ECO:0000259" key="6">
    <source>
        <dbReference type="Pfam" id="PF00501"/>
    </source>
</evidence>
<dbReference type="GO" id="GO:0005811">
    <property type="term" value="C:lipid droplet"/>
    <property type="evidence" value="ECO:0007669"/>
    <property type="project" value="TreeGrafter"/>
</dbReference>
<feature type="compositionally biased region" description="Basic and acidic residues" evidence="5">
    <location>
        <begin position="13"/>
        <end position="35"/>
    </location>
</feature>
<protein>
    <submittedName>
        <fullName evidence="7">Long-chain-fatty-acid--CoA ligase 2</fullName>
    </submittedName>
</protein>
<dbReference type="SUPFAM" id="SSF56801">
    <property type="entry name" value="Acetyl-CoA synthetase-like"/>
    <property type="match status" value="1"/>
</dbReference>
<dbReference type="GO" id="GO:0005524">
    <property type="term" value="F:ATP binding"/>
    <property type="evidence" value="ECO:0007669"/>
    <property type="project" value="UniProtKB-KW"/>
</dbReference>
<reference evidence="7" key="1">
    <citation type="submission" date="2023-10" db="EMBL/GenBank/DDBJ databases">
        <authorList>
            <person name="Noh H."/>
        </authorList>
    </citation>
    <scope>NUCLEOTIDE SEQUENCE</scope>
    <source>
        <strain evidence="7">DUCC4014</strain>
    </source>
</reference>
<dbReference type="PANTHER" id="PTHR43272">
    <property type="entry name" value="LONG-CHAIN-FATTY-ACID--COA LIGASE"/>
    <property type="match status" value="1"/>
</dbReference>
<feature type="domain" description="AMP-dependent synthetase/ligase" evidence="6">
    <location>
        <begin position="111"/>
        <end position="528"/>
    </location>
</feature>
<feature type="region of interest" description="Disordered" evidence="5">
    <location>
        <begin position="724"/>
        <end position="793"/>
    </location>
</feature>